<dbReference type="STRING" id="679901.Mzhil_1186"/>
<accession>F7XMM7</accession>
<evidence type="ECO:0000313" key="1">
    <source>
        <dbReference type="EMBL" id="AEH61042.1"/>
    </source>
</evidence>
<dbReference type="KEGG" id="mzh:Mzhil_1186"/>
<dbReference type="Proteomes" id="UP000006622">
    <property type="component" value="Chromosome"/>
</dbReference>
<sequence length="219" mass="25722">MTSFLDIRNSNIHTVSDKLDVYHKTSNCVCVIYNDILDEWLFFIPNNKDICSFKSIMKKIYFKNYFSSDISDLYSFLQRDFAVGFDLKKFKHIFMPQVHSKKEKDPFNFDIFEYISNFTGRPISLDNIAAQTLQVGLNHKSKLPVIEWETENMKNHLDVYRNIEHGYHISAGINIYNTIDQCRHNVELVHGIYTFGVENGYISYLDKGSNTVLKMEVDW</sequence>
<dbReference type="HOGENOM" id="CLU_1259120_0_0_2"/>
<gene>
    <name evidence="1" type="ordered locus">Mzhil_1186</name>
</gene>
<dbReference type="AlphaFoldDB" id="F7XMM7"/>
<name>F7XMM7_METZD</name>
<reference evidence="1 2" key="1">
    <citation type="submission" date="2010-07" db="EMBL/GenBank/DDBJ databases">
        <title>The complete genome of Methanosalsum zhilinae DSM 4017.</title>
        <authorList>
            <consortium name="US DOE Joint Genome Institute (JGI-PGF)"/>
            <person name="Lucas S."/>
            <person name="Copeland A."/>
            <person name="Lapidus A."/>
            <person name="Glavina del Rio T."/>
            <person name="Dalin E."/>
            <person name="Tice H."/>
            <person name="Bruce D."/>
            <person name="Goodwin L."/>
            <person name="Pitluck S."/>
            <person name="Kyrpides N."/>
            <person name="Mavromatis K."/>
            <person name="Ovchinnikova G."/>
            <person name="Daligault H."/>
            <person name="Detter J.C."/>
            <person name="Han C."/>
            <person name="Tapia R."/>
            <person name="Larimer F."/>
            <person name="Land M."/>
            <person name="Hauser L."/>
            <person name="Markowitz V."/>
            <person name="Cheng J.-F."/>
            <person name="Hugenholtz P."/>
            <person name="Woyke T."/>
            <person name="Wu D."/>
            <person name="Spring S."/>
            <person name="Schueler E."/>
            <person name="Brambilla E."/>
            <person name="Klenk H.-P."/>
            <person name="Eisen J.A."/>
        </authorList>
    </citation>
    <scope>NUCLEOTIDE SEQUENCE [LARGE SCALE GENOMIC DNA]</scope>
    <source>
        <strain evidence="2">DSM 4017 / NBRC 107636 / OCM 62 / WeN5</strain>
    </source>
</reference>
<keyword evidence="2" id="KW-1185">Reference proteome</keyword>
<dbReference type="EMBL" id="CP002101">
    <property type="protein sequence ID" value="AEH61042.1"/>
    <property type="molecule type" value="Genomic_DNA"/>
</dbReference>
<organism evidence="1 2">
    <name type="scientific">Methanosalsum zhilinae (strain DSM 4017 / NBRC 107636 / OCM 62 / WeN5)</name>
    <name type="common">Methanohalophilus zhilinae</name>
    <dbReference type="NCBI Taxonomy" id="679901"/>
    <lineage>
        <taxon>Archaea</taxon>
        <taxon>Methanobacteriati</taxon>
        <taxon>Methanobacteriota</taxon>
        <taxon>Stenosarchaea group</taxon>
        <taxon>Methanomicrobia</taxon>
        <taxon>Methanosarcinales</taxon>
        <taxon>Methanosarcinaceae</taxon>
        <taxon>Methanosalsum</taxon>
    </lineage>
</organism>
<protein>
    <submittedName>
        <fullName evidence="1">Uncharacterized protein</fullName>
    </submittedName>
</protein>
<proteinExistence type="predicted"/>
<evidence type="ECO:0000313" key="2">
    <source>
        <dbReference type="Proteomes" id="UP000006622"/>
    </source>
</evidence>